<dbReference type="GO" id="GO:0003677">
    <property type="term" value="F:DNA binding"/>
    <property type="evidence" value="ECO:0007669"/>
    <property type="project" value="UniProtKB-KW"/>
</dbReference>
<dbReference type="InterPro" id="IPR025370">
    <property type="entry name" value="SgrR_HTH_N"/>
</dbReference>
<feature type="domain" description="Transcriptional regulator SgrR N-terminal HTH" evidence="3">
    <location>
        <begin position="2"/>
        <end position="116"/>
    </location>
</feature>
<dbReference type="Gene3D" id="3.40.190.10">
    <property type="entry name" value="Periplasmic binding protein-like II"/>
    <property type="match status" value="1"/>
</dbReference>
<evidence type="ECO:0000256" key="1">
    <source>
        <dbReference type="ARBA" id="ARBA00023125"/>
    </source>
</evidence>
<dbReference type="RefSeq" id="WP_088093930.1">
    <property type="nucleotide sequence ID" value="NZ_JBALMA010000160.1"/>
</dbReference>
<dbReference type="PANTHER" id="PTHR30290">
    <property type="entry name" value="PERIPLASMIC BINDING COMPONENT OF ABC TRANSPORTER"/>
    <property type="match status" value="1"/>
</dbReference>
<feature type="domain" description="Solute-binding protein family 5" evidence="2">
    <location>
        <begin position="168"/>
        <end position="489"/>
    </location>
</feature>
<sequence length="583" mass="69262">MKVMDYYIQLRLHDPEKQYMQNSLQELANILYCSTKNVKILLRKMNEEKLITWTPGRGRGNKSEVLFLHTISEVVMLYAESLLQQDKLKEIFLLLKQPFPASLRKSLEEKLQQHFGYQPLNDMYDVLKIPCSRKILPLDPAFAAVTTESHLISQIFDTLVNYNYNTEEIEPHLAHTWEVSDDQLTWTFYLRKGIHFHHGRILSSKDVQFSFERLQRVHSPYAWLTEEIVQIETPSPLQISFHLRKPNLFFLHYVSSMQLAILPHDVEIQNHYYMGTGPFKLHSYYEDQVVLEAFTNYFKERALLDRIELWRIPEHAQIHTHYELPNTKHTKEHEVQIEETGCIYAAFNFTKPGPHHDIYFRKAWREIYDVESIIRDLKGMRTIPASSFFPSRSREAMKQSYSLCKAKEYLKKSTYQGETIHIYFFSFKDSAHDAIWLKERCQSLGIQVELHPFPVSDYSDRSIDQNADIILMGEVFASDLEIAFLNVFKNKSCFINRFMHPHYQKQINCLLDTFLAEENKEHRYKLIYEIEEFLRTEYIILFNYHVLKKKIYPSSLKNVTIDSFGWTDFSKLWIHPTESAKEY</sequence>
<reference evidence="4 5" key="1">
    <citation type="submission" date="2017-02" db="EMBL/GenBank/DDBJ databases">
        <title>Bacillus pseudomycoides isolate FSL K6-0042.</title>
        <authorList>
            <person name="Kovac J."/>
        </authorList>
    </citation>
    <scope>NUCLEOTIDE SEQUENCE [LARGE SCALE GENOMIC DNA]</scope>
    <source>
        <strain evidence="4 5">FSL K6-0042</strain>
    </source>
</reference>
<dbReference type="GO" id="GO:0015833">
    <property type="term" value="P:peptide transport"/>
    <property type="evidence" value="ECO:0007669"/>
    <property type="project" value="TreeGrafter"/>
</dbReference>
<dbReference type="Gene3D" id="3.10.105.10">
    <property type="entry name" value="Dipeptide-binding Protein, Domain 3"/>
    <property type="match status" value="1"/>
</dbReference>
<evidence type="ECO:0000259" key="2">
    <source>
        <dbReference type="Pfam" id="PF00496"/>
    </source>
</evidence>
<dbReference type="Pfam" id="PF12793">
    <property type="entry name" value="SgrR_N"/>
    <property type="match status" value="1"/>
</dbReference>
<evidence type="ECO:0000313" key="4">
    <source>
        <dbReference type="EMBL" id="OUM49052.1"/>
    </source>
</evidence>
<dbReference type="Proteomes" id="UP000195321">
    <property type="component" value="Unassembled WGS sequence"/>
</dbReference>
<keyword evidence="1" id="KW-0238">DNA-binding</keyword>
<dbReference type="SUPFAM" id="SSF53850">
    <property type="entry name" value="Periplasmic binding protein-like II"/>
    <property type="match status" value="1"/>
</dbReference>
<comment type="caution">
    <text evidence="4">The sequence shown here is derived from an EMBL/GenBank/DDBJ whole genome shotgun (WGS) entry which is preliminary data.</text>
</comment>
<dbReference type="CDD" id="cd08507">
    <property type="entry name" value="PBP2_SgrR_like"/>
    <property type="match status" value="1"/>
</dbReference>
<evidence type="ECO:0000313" key="5">
    <source>
        <dbReference type="Proteomes" id="UP000195321"/>
    </source>
</evidence>
<proteinExistence type="predicted"/>
<dbReference type="InterPro" id="IPR039424">
    <property type="entry name" value="SBP_5"/>
</dbReference>
<name>A0A1Y3MN98_9BACI</name>
<dbReference type="AlphaFoldDB" id="A0A1Y3MN98"/>
<accession>A0A1Y3MN98</accession>
<protein>
    <submittedName>
        <fullName evidence="4">SgrR family transcriptional regulator</fullName>
    </submittedName>
</protein>
<dbReference type="Pfam" id="PF00496">
    <property type="entry name" value="SBP_bac_5"/>
    <property type="match status" value="1"/>
</dbReference>
<dbReference type="GO" id="GO:1904680">
    <property type="term" value="F:peptide transmembrane transporter activity"/>
    <property type="evidence" value="ECO:0007669"/>
    <property type="project" value="TreeGrafter"/>
</dbReference>
<dbReference type="EMBL" id="MWPX01000008">
    <property type="protein sequence ID" value="OUM49052.1"/>
    <property type="molecule type" value="Genomic_DNA"/>
</dbReference>
<evidence type="ECO:0000259" key="3">
    <source>
        <dbReference type="Pfam" id="PF12793"/>
    </source>
</evidence>
<dbReference type="InterPro" id="IPR000914">
    <property type="entry name" value="SBP_5_dom"/>
</dbReference>
<organism evidence="4 5">
    <name type="scientific">Bacillus pseudomycoides</name>
    <dbReference type="NCBI Taxonomy" id="64104"/>
    <lineage>
        <taxon>Bacteria</taxon>
        <taxon>Bacillati</taxon>
        <taxon>Bacillota</taxon>
        <taxon>Bacilli</taxon>
        <taxon>Bacillales</taxon>
        <taxon>Bacillaceae</taxon>
        <taxon>Bacillus</taxon>
        <taxon>Bacillus cereus group</taxon>
    </lineage>
</organism>
<dbReference type="PANTHER" id="PTHR30290:SF72">
    <property type="entry name" value="HTH-TYPE TRANSCRIPTIONAL REGULATOR SGRR"/>
    <property type="match status" value="1"/>
</dbReference>
<gene>
    <name evidence="4" type="ORF">BW425_09585</name>
</gene>